<feature type="transmembrane region" description="Helical" evidence="1">
    <location>
        <begin position="58"/>
        <end position="79"/>
    </location>
</feature>
<organism evidence="2 3">
    <name type="scientific">Neobacillus driksii</name>
    <dbReference type="NCBI Taxonomy" id="3035913"/>
    <lineage>
        <taxon>Bacteria</taxon>
        <taxon>Bacillati</taxon>
        <taxon>Bacillota</taxon>
        <taxon>Bacilli</taxon>
        <taxon>Bacillales</taxon>
        <taxon>Bacillaceae</taxon>
        <taxon>Neobacillus</taxon>
    </lineage>
</organism>
<keyword evidence="1" id="KW-1133">Transmembrane helix</keyword>
<evidence type="ECO:0000313" key="2">
    <source>
        <dbReference type="EMBL" id="MFB3168486.1"/>
    </source>
</evidence>
<reference evidence="2 3" key="1">
    <citation type="submission" date="2024-05" db="EMBL/GenBank/DDBJ databases">
        <authorList>
            <person name="Venkateswaran K."/>
        </authorList>
    </citation>
    <scope>NUCLEOTIDE SEQUENCE [LARGE SCALE GENOMIC DNA]</scope>
    <source>
        <strain evidence="2 3">179-C4-2-HS</strain>
    </source>
</reference>
<evidence type="ECO:0000313" key="3">
    <source>
        <dbReference type="Proteomes" id="UP001241748"/>
    </source>
</evidence>
<protein>
    <submittedName>
        <fullName evidence="2">Uncharacterized protein</fullName>
    </submittedName>
</protein>
<dbReference type="Proteomes" id="UP001241748">
    <property type="component" value="Unassembled WGS sequence"/>
</dbReference>
<gene>
    <name evidence="2" type="ORF">P5G62_015315</name>
</gene>
<proteinExistence type="predicted"/>
<comment type="caution">
    <text evidence="2">The sequence shown here is derived from an EMBL/GenBank/DDBJ whole genome shotgun (WGS) entry which is preliminary data.</text>
</comment>
<keyword evidence="1" id="KW-0472">Membrane</keyword>
<evidence type="ECO:0000256" key="1">
    <source>
        <dbReference type="SAM" id="Phobius"/>
    </source>
</evidence>
<keyword evidence="1" id="KW-0812">Transmembrane</keyword>
<keyword evidence="3" id="KW-1185">Reference proteome</keyword>
<dbReference type="RefSeq" id="WP_306072956.1">
    <property type="nucleotide sequence ID" value="NZ_JAROBZ020000001.1"/>
</dbReference>
<dbReference type="EMBL" id="JAROBZ020000001">
    <property type="protein sequence ID" value="MFB3168486.1"/>
    <property type="molecule type" value="Genomic_DNA"/>
</dbReference>
<accession>A0ABV4YUF5</accession>
<name>A0ABV4YUF5_9BACI</name>
<sequence>MKKIGAGLILVSLCLFFFGAFSFKTDMEKEQKDLTVAVNDENSELYPDQVQDLYKNRYIFDSSVIGFGAVCLVVGGLLVRKHQ</sequence>